<protein>
    <submittedName>
        <fullName evidence="2">Uncharacterized protein</fullName>
    </submittedName>
</protein>
<evidence type="ECO:0000256" key="1">
    <source>
        <dbReference type="SAM" id="MobiDB-lite"/>
    </source>
</evidence>
<dbReference type="Proteomes" id="UP001302812">
    <property type="component" value="Unassembled WGS sequence"/>
</dbReference>
<organism evidence="2 3">
    <name type="scientific">Canariomyces notabilis</name>
    <dbReference type="NCBI Taxonomy" id="2074819"/>
    <lineage>
        <taxon>Eukaryota</taxon>
        <taxon>Fungi</taxon>
        <taxon>Dikarya</taxon>
        <taxon>Ascomycota</taxon>
        <taxon>Pezizomycotina</taxon>
        <taxon>Sordariomycetes</taxon>
        <taxon>Sordariomycetidae</taxon>
        <taxon>Sordariales</taxon>
        <taxon>Chaetomiaceae</taxon>
        <taxon>Canariomyces</taxon>
    </lineage>
</organism>
<evidence type="ECO:0000313" key="2">
    <source>
        <dbReference type="EMBL" id="KAK4108715.1"/>
    </source>
</evidence>
<accession>A0AAN6T848</accession>
<gene>
    <name evidence="2" type="ORF">N656DRAFT_415994</name>
</gene>
<reference evidence="2" key="1">
    <citation type="journal article" date="2023" name="Mol. Phylogenet. Evol.">
        <title>Genome-scale phylogeny and comparative genomics of the fungal order Sordariales.</title>
        <authorList>
            <person name="Hensen N."/>
            <person name="Bonometti L."/>
            <person name="Westerberg I."/>
            <person name="Brannstrom I.O."/>
            <person name="Guillou S."/>
            <person name="Cros-Aarteil S."/>
            <person name="Calhoun S."/>
            <person name="Haridas S."/>
            <person name="Kuo A."/>
            <person name="Mondo S."/>
            <person name="Pangilinan J."/>
            <person name="Riley R."/>
            <person name="LaButti K."/>
            <person name="Andreopoulos B."/>
            <person name="Lipzen A."/>
            <person name="Chen C."/>
            <person name="Yan M."/>
            <person name="Daum C."/>
            <person name="Ng V."/>
            <person name="Clum A."/>
            <person name="Steindorff A."/>
            <person name="Ohm R.A."/>
            <person name="Martin F."/>
            <person name="Silar P."/>
            <person name="Natvig D.O."/>
            <person name="Lalanne C."/>
            <person name="Gautier V."/>
            <person name="Ament-Velasquez S.L."/>
            <person name="Kruys A."/>
            <person name="Hutchinson M.I."/>
            <person name="Powell A.J."/>
            <person name="Barry K."/>
            <person name="Miller A.N."/>
            <person name="Grigoriev I.V."/>
            <person name="Debuchy R."/>
            <person name="Gladieux P."/>
            <person name="Hiltunen Thoren M."/>
            <person name="Johannesson H."/>
        </authorList>
    </citation>
    <scope>NUCLEOTIDE SEQUENCE</scope>
    <source>
        <strain evidence="2">CBS 508.74</strain>
    </source>
</reference>
<evidence type="ECO:0000313" key="3">
    <source>
        <dbReference type="Proteomes" id="UP001302812"/>
    </source>
</evidence>
<dbReference type="RefSeq" id="XP_064666285.1">
    <property type="nucleotide sequence ID" value="XM_064809586.1"/>
</dbReference>
<name>A0AAN6T848_9PEZI</name>
<comment type="caution">
    <text evidence="2">The sequence shown here is derived from an EMBL/GenBank/DDBJ whole genome shotgun (WGS) entry which is preliminary data.</text>
</comment>
<dbReference type="GeneID" id="89933710"/>
<proteinExistence type="predicted"/>
<dbReference type="AlphaFoldDB" id="A0AAN6T848"/>
<keyword evidence="3" id="KW-1185">Reference proteome</keyword>
<sequence>MRASAPFYFAWLASHPSPPASAWHLVYAIVPTRSALRSGLQDAILEDPLAEAAAVLSLPGRPRHPLPPRGFEDSGGGRWQNLVG</sequence>
<dbReference type="EMBL" id="MU853361">
    <property type="protein sequence ID" value="KAK4108715.1"/>
    <property type="molecule type" value="Genomic_DNA"/>
</dbReference>
<reference evidence="2" key="2">
    <citation type="submission" date="2023-05" db="EMBL/GenBank/DDBJ databases">
        <authorList>
            <consortium name="Lawrence Berkeley National Laboratory"/>
            <person name="Steindorff A."/>
            <person name="Hensen N."/>
            <person name="Bonometti L."/>
            <person name="Westerberg I."/>
            <person name="Brannstrom I.O."/>
            <person name="Guillou S."/>
            <person name="Cros-Aarteil S."/>
            <person name="Calhoun S."/>
            <person name="Haridas S."/>
            <person name="Kuo A."/>
            <person name="Mondo S."/>
            <person name="Pangilinan J."/>
            <person name="Riley R."/>
            <person name="Labutti K."/>
            <person name="Andreopoulos B."/>
            <person name="Lipzen A."/>
            <person name="Chen C."/>
            <person name="Yanf M."/>
            <person name="Daum C."/>
            <person name="Ng V."/>
            <person name="Clum A."/>
            <person name="Ohm R."/>
            <person name="Martin F."/>
            <person name="Silar P."/>
            <person name="Natvig D."/>
            <person name="Lalanne C."/>
            <person name="Gautier V."/>
            <person name="Ament-Velasquez S.L."/>
            <person name="Kruys A."/>
            <person name="Hutchinson M.I."/>
            <person name="Powell A.J."/>
            <person name="Barry K."/>
            <person name="Miller A.N."/>
            <person name="Grigoriev I.V."/>
            <person name="Debuchy R."/>
            <person name="Gladieux P."/>
            <person name="Thoren M.H."/>
            <person name="Johannesson H."/>
        </authorList>
    </citation>
    <scope>NUCLEOTIDE SEQUENCE</scope>
    <source>
        <strain evidence="2">CBS 508.74</strain>
    </source>
</reference>
<feature type="region of interest" description="Disordered" evidence="1">
    <location>
        <begin position="60"/>
        <end position="84"/>
    </location>
</feature>